<evidence type="ECO:0000256" key="11">
    <source>
        <dbReference type="ARBA" id="ARBA00022989"/>
    </source>
</evidence>
<evidence type="ECO:0000256" key="7">
    <source>
        <dbReference type="ARBA" id="ARBA00022692"/>
    </source>
</evidence>
<comment type="similarity">
    <text evidence="4 15">Belongs to the peptidase M28 family.</text>
</comment>
<dbReference type="InterPro" id="IPR048024">
    <property type="entry name" value="Fxna-like_M28_dom"/>
</dbReference>
<keyword evidence="5" id="KW-0926">Vacuole</keyword>
<keyword evidence="14" id="KW-0325">Glycoprotein</keyword>
<evidence type="ECO:0000256" key="3">
    <source>
        <dbReference type="ARBA" id="ARBA00004128"/>
    </source>
</evidence>
<feature type="transmembrane region" description="Helical" evidence="17">
    <location>
        <begin position="398"/>
        <end position="416"/>
    </location>
</feature>
<dbReference type="InterPro" id="IPR053976">
    <property type="entry name" value="PFF1_TM"/>
</dbReference>
<evidence type="ECO:0000256" key="14">
    <source>
        <dbReference type="ARBA" id="ARBA00023180"/>
    </source>
</evidence>
<keyword evidence="11 17" id="KW-1133">Transmembrane helix</keyword>
<dbReference type="GO" id="GO:0006508">
    <property type="term" value="P:proteolysis"/>
    <property type="evidence" value="ECO:0007669"/>
    <property type="project" value="UniProtKB-KW"/>
</dbReference>
<dbReference type="InterPro" id="IPR007484">
    <property type="entry name" value="Peptidase_M28"/>
</dbReference>
<keyword evidence="6 15" id="KW-0645">Protease</keyword>
<proteinExistence type="inferred from homology"/>
<feature type="transmembrane region" description="Helical" evidence="17">
    <location>
        <begin position="462"/>
        <end position="484"/>
    </location>
</feature>
<evidence type="ECO:0000256" key="1">
    <source>
        <dbReference type="ARBA" id="ARBA00001947"/>
    </source>
</evidence>
<keyword evidence="8 15" id="KW-0479">Metal-binding</keyword>
<accession>A0A7H9AWD0</accession>
<evidence type="ECO:0000256" key="12">
    <source>
        <dbReference type="ARBA" id="ARBA00023049"/>
    </source>
</evidence>
<sequence length="965" mass="109341">MLSEFLKSVFRFRKTNLSVLLSTTYIILWLLFAYDRSSYKFAAPSNNDFDGAPILLETAWLDLQVVTKGFHPYFTKDNTRVHDYLLNRVLNVTKAVPFAQVYDDMREKSSIALKRNDVFNPSSKIDRAYYFESANILAKIEGKNVELPGILLSAHYDSVPTSHGATDDGKGIVSLLGVLDYFSRHQPERTIVFNFNNNEEFGLLGAEAFMRHPWSKIVSYVINLEGTGTGSQAVLFRASDTALAKVYRNAVRKAPFGTSIYQQGFNDGSVRSQTDYAVYTNYGLRGLDIAFYKPRDLYHTIKDSIQYTSKEALWHMFHSTWQLTNYFSRNEEIDNGDLTPAIFFSVLGLKFFAFSARTLFKYNCVILLAYPLLILIFNIAGQKNDKEKRSYWNVSVRLPLSFGISVAIAYLTQFALTTLNPFVLSRSYFLPLFAVAGAFSVANYLILSFMEYISPMQDFKTTIFHQVTILLWFVLLSSTITLYRNGYKETGAYICTFLYLLMSIGTILGRVCKIFKKAQIEEKNGTRKPLSSYGTDDNAGHSYEQSADEDLENAGSAEVATNDANSTTNGQNGLVEQSESELDERAPLLENRSPKVDSAAESKFKGIAIKSLNYDWSIQFLFVFPLATFIVFNALDLTLDAVHQTIQEDKIATAFTWNIVLIGGIALSLPLLPFLYKINYVLGLLLSSLFFISALLSIVLAPFTEEAPLKLRFSQEIDLSNKNEPIVAIYGRQGGFISSMLNDLPSIKQNNETVWCEDLSNGMENCFYRGLSPSLVDSDTFMGPNDLMSIKVLENDRTSPDRSLYAPINARFEVKVKQNRACSLWFNSLTQKDSPVRQVTIYKSWHYEKNETESEVIRINTGIDQLHLYKVDFDMPYYDIGVQWLPKIVTADPSNTIVEQEKGDEDILGVTIKCYWAEYETESIVSGEHYRKVPAFDELLEYAPINYSFANVDKGLVFISDEIKL</sequence>
<comment type="subcellular location">
    <subcellularLocation>
        <location evidence="3">Vacuole membrane</location>
        <topology evidence="3">Multi-pass membrane protein</topology>
    </subcellularLocation>
</comment>
<evidence type="ECO:0000256" key="6">
    <source>
        <dbReference type="ARBA" id="ARBA00022670"/>
    </source>
</evidence>
<feature type="domain" description="Peptidase M28" evidence="18">
    <location>
        <begin position="135"/>
        <end position="321"/>
    </location>
</feature>
<reference evidence="21 22" key="1">
    <citation type="submission" date="2020-07" db="EMBL/GenBank/DDBJ databases">
        <title>The yeast mating-type switching endonuclease HO is a domesticated member of an unorthodox homing genetic element family.</title>
        <authorList>
            <person name="Coughlan A.Y."/>
            <person name="Lombardi L."/>
            <person name="Braun-Galleani S."/>
            <person name="Martos A.R."/>
            <person name="Galeote V."/>
            <person name="Bigey F."/>
            <person name="Dequin S."/>
            <person name="Byrne K.P."/>
            <person name="Wolfe K.H."/>
        </authorList>
    </citation>
    <scope>NUCLEOTIDE SEQUENCE [LARGE SCALE GENOMIC DNA]</scope>
    <source>
        <strain evidence="21 22">NRRL Y-6702</strain>
    </source>
</reference>
<dbReference type="EC" id="3.4.-.-" evidence="15"/>
<feature type="transmembrane region" description="Helical" evidence="17">
    <location>
        <begin position="682"/>
        <end position="703"/>
    </location>
</feature>
<dbReference type="OrthoDB" id="76293at2759"/>
<dbReference type="GO" id="GO:0046872">
    <property type="term" value="F:metal ion binding"/>
    <property type="evidence" value="ECO:0007669"/>
    <property type="project" value="UniProtKB-KW"/>
</dbReference>
<feature type="region of interest" description="Disordered" evidence="16">
    <location>
        <begin position="526"/>
        <end position="579"/>
    </location>
</feature>
<feature type="transmembrane region" description="Helical" evidence="17">
    <location>
        <begin position="490"/>
        <end position="509"/>
    </location>
</feature>
<evidence type="ECO:0000313" key="22">
    <source>
        <dbReference type="Proteomes" id="UP000509704"/>
    </source>
</evidence>
<keyword evidence="9 15" id="KW-0378">Hydrolase</keyword>
<dbReference type="GeneID" id="59234040"/>
<dbReference type="InterPro" id="IPR053975">
    <property type="entry name" value="PFF1_C"/>
</dbReference>
<dbReference type="Proteomes" id="UP000509704">
    <property type="component" value="Chromosome 1"/>
</dbReference>
<evidence type="ECO:0000259" key="18">
    <source>
        <dbReference type="Pfam" id="PF04389"/>
    </source>
</evidence>
<evidence type="ECO:0000259" key="20">
    <source>
        <dbReference type="Pfam" id="PF22251"/>
    </source>
</evidence>
<dbReference type="SUPFAM" id="SSF53187">
    <property type="entry name" value="Zn-dependent exopeptidases"/>
    <property type="match status" value="1"/>
</dbReference>
<evidence type="ECO:0000313" key="21">
    <source>
        <dbReference type="EMBL" id="QLG70404.1"/>
    </source>
</evidence>
<feature type="transmembrane region" description="Helical" evidence="17">
    <location>
        <begin position="655"/>
        <end position="675"/>
    </location>
</feature>
<dbReference type="EMBL" id="CP058604">
    <property type="protein sequence ID" value="QLG70404.1"/>
    <property type="molecule type" value="Genomic_DNA"/>
</dbReference>
<evidence type="ECO:0000256" key="9">
    <source>
        <dbReference type="ARBA" id="ARBA00022801"/>
    </source>
</evidence>
<keyword evidence="12" id="KW-0482">Metalloprotease</keyword>
<evidence type="ECO:0000256" key="8">
    <source>
        <dbReference type="ARBA" id="ARBA00022723"/>
    </source>
</evidence>
<dbReference type="GO" id="GO:0008235">
    <property type="term" value="F:metalloexopeptidase activity"/>
    <property type="evidence" value="ECO:0007669"/>
    <property type="project" value="InterPro"/>
</dbReference>
<gene>
    <name evidence="21" type="ORF">HG535_0A03430</name>
</gene>
<comment type="cofactor">
    <cofactor evidence="1">
        <name>Zn(2+)</name>
        <dbReference type="ChEBI" id="CHEBI:29105"/>
    </cofactor>
</comment>
<feature type="domain" description="Vacuolar membrane protease C-terminal" evidence="19">
    <location>
        <begin position="709"/>
        <end position="959"/>
    </location>
</feature>
<keyword evidence="22" id="KW-1185">Reference proteome</keyword>
<name>A0A7H9AWD0_ZYGMR</name>
<feature type="domain" description="Vacuolar membrane protease transmembrane" evidence="20">
    <location>
        <begin position="396"/>
        <end position="681"/>
    </location>
</feature>
<feature type="transmembrane region" description="Helical" evidence="17">
    <location>
        <begin position="616"/>
        <end position="635"/>
    </location>
</feature>
<dbReference type="AlphaFoldDB" id="A0A7H9AWD0"/>
<dbReference type="GO" id="GO:0005774">
    <property type="term" value="C:vacuolar membrane"/>
    <property type="evidence" value="ECO:0007669"/>
    <property type="project" value="UniProtKB-SubCell"/>
</dbReference>
<dbReference type="CDD" id="cd03875">
    <property type="entry name" value="M28_Fxna_like"/>
    <property type="match status" value="1"/>
</dbReference>
<dbReference type="Pfam" id="PF04389">
    <property type="entry name" value="Peptidase_M28"/>
    <property type="match status" value="1"/>
</dbReference>
<evidence type="ECO:0000256" key="4">
    <source>
        <dbReference type="ARBA" id="ARBA00010918"/>
    </source>
</evidence>
<dbReference type="Gene3D" id="3.40.630.10">
    <property type="entry name" value="Zn peptidases"/>
    <property type="match status" value="1"/>
</dbReference>
<keyword evidence="7 17" id="KW-0812">Transmembrane</keyword>
<dbReference type="KEGG" id="zmk:HG535_0A03430"/>
<dbReference type="Pfam" id="PF22250">
    <property type="entry name" value="PFF1_C"/>
    <property type="match status" value="1"/>
</dbReference>
<dbReference type="InterPro" id="IPR045175">
    <property type="entry name" value="M28_fam"/>
</dbReference>
<feature type="transmembrane region" description="Helical" evidence="17">
    <location>
        <begin position="428"/>
        <end position="450"/>
    </location>
</feature>
<evidence type="ECO:0000256" key="5">
    <source>
        <dbReference type="ARBA" id="ARBA00022554"/>
    </source>
</evidence>
<evidence type="ECO:0000259" key="19">
    <source>
        <dbReference type="Pfam" id="PF22250"/>
    </source>
</evidence>
<evidence type="ECO:0000256" key="16">
    <source>
        <dbReference type="SAM" id="MobiDB-lite"/>
    </source>
</evidence>
<keyword evidence="13 17" id="KW-0472">Membrane</keyword>
<dbReference type="Pfam" id="PF22251">
    <property type="entry name" value="PFF1_TM"/>
    <property type="match status" value="1"/>
</dbReference>
<evidence type="ECO:0000256" key="2">
    <source>
        <dbReference type="ARBA" id="ARBA00003273"/>
    </source>
</evidence>
<keyword evidence="10 15" id="KW-0862">Zinc</keyword>
<feature type="compositionally biased region" description="Polar residues" evidence="16">
    <location>
        <begin position="562"/>
        <end position="577"/>
    </location>
</feature>
<dbReference type="RefSeq" id="XP_037142132.1">
    <property type="nucleotide sequence ID" value="XM_037286237.1"/>
</dbReference>
<evidence type="ECO:0000256" key="15">
    <source>
        <dbReference type="RuleBase" id="RU361240"/>
    </source>
</evidence>
<evidence type="ECO:0000256" key="13">
    <source>
        <dbReference type="ARBA" id="ARBA00023136"/>
    </source>
</evidence>
<feature type="transmembrane region" description="Helical" evidence="17">
    <location>
        <begin position="359"/>
        <end position="377"/>
    </location>
</feature>
<organism evidence="21 22">
    <name type="scientific">Zygotorulaspora mrakii</name>
    <name type="common">Zygosaccharomyces mrakii</name>
    <dbReference type="NCBI Taxonomy" id="42260"/>
    <lineage>
        <taxon>Eukaryota</taxon>
        <taxon>Fungi</taxon>
        <taxon>Dikarya</taxon>
        <taxon>Ascomycota</taxon>
        <taxon>Saccharomycotina</taxon>
        <taxon>Saccharomycetes</taxon>
        <taxon>Saccharomycetales</taxon>
        <taxon>Saccharomycetaceae</taxon>
        <taxon>Zygotorulaspora</taxon>
    </lineage>
</organism>
<comment type="function">
    <text evidence="2">May be involved in vacuolar sorting and osmoregulation.</text>
</comment>
<evidence type="ECO:0000256" key="17">
    <source>
        <dbReference type="SAM" id="Phobius"/>
    </source>
</evidence>
<dbReference type="PANTHER" id="PTHR12147">
    <property type="entry name" value="METALLOPEPTIDASE M28 FAMILY MEMBER"/>
    <property type="match status" value="1"/>
</dbReference>
<dbReference type="PANTHER" id="PTHR12147:SF58">
    <property type="entry name" value="VACUOLAR MEMBRANE PROTEASE"/>
    <property type="match status" value="1"/>
</dbReference>
<protein>
    <recommendedName>
        <fullName evidence="15">Peptide hydrolase</fullName>
        <ecNumber evidence="15">3.4.-.-</ecNumber>
    </recommendedName>
</protein>
<evidence type="ECO:0000256" key="10">
    <source>
        <dbReference type="ARBA" id="ARBA00022833"/>
    </source>
</evidence>